<comment type="caution">
    <text evidence="2">The sequence shown here is derived from an EMBL/GenBank/DDBJ whole genome shotgun (WGS) entry which is preliminary data.</text>
</comment>
<accession>C4V3F0</accession>
<dbReference type="Proteomes" id="UP000005309">
    <property type="component" value="Unassembled WGS sequence"/>
</dbReference>
<dbReference type="HOGENOM" id="CLU_1335392_0_0_9"/>
<protein>
    <submittedName>
        <fullName evidence="2">HD domain protein</fullName>
    </submittedName>
</protein>
<dbReference type="AlphaFoldDB" id="C4V3F0"/>
<dbReference type="RefSeq" id="WP_006689778.1">
    <property type="nucleotide sequence ID" value="NZ_GG694006.1"/>
</dbReference>
<dbReference type="Gene3D" id="1.10.3210.10">
    <property type="entry name" value="Hypothetical protein af1432"/>
    <property type="match status" value="1"/>
</dbReference>
<dbReference type="Pfam" id="PF01966">
    <property type="entry name" value="HD"/>
    <property type="match status" value="1"/>
</dbReference>
<dbReference type="CDD" id="cd00077">
    <property type="entry name" value="HDc"/>
    <property type="match status" value="1"/>
</dbReference>
<proteinExistence type="predicted"/>
<gene>
    <name evidence="2" type="ORF">HMPREF0908_1044</name>
</gene>
<dbReference type="SMART" id="SM00471">
    <property type="entry name" value="HDc"/>
    <property type="match status" value="1"/>
</dbReference>
<dbReference type="SUPFAM" id="SSF109604">
    <property type="entry name" value="HD-domain/PDEase-like"/>
    <property type="match status" value="1"/>
</dbReference>
<dbReference type="EMBL" id="ACLA01000014">
    <property type="protein sequence ID" value="EEQ48564.1"/>
    <property type="molecule type" value="Genomic_DNA"/>
</dbReference>
<evidence type="ECO:0000313" key="3">
    <source>
        <dbReference type="Proteomes" id="UP000005309"/>
    </source>
</evidence>
<organism evidence="2 3">
    <name type="scientific">Selenomonas flueggei ATCC 43531</name>
    <dbReference type="NCBI Taxonomy" id="638302"/>
    <lineage>
        <taxon>Bacteria</taxon>
        <taxon>Bacillati</taxon>
        <taxon>Bacillota</taxon>
        <taxon>Negativicutes</taxon>
        <taxon>Selenomonadales</taxon>
        <taxon>Selenomonadaceae</taxon>
        <taxon>Selenomonas</taxon>
    </lineage>
</organism>
<name>C4V3F0_9FIRM</name>
<reference evidence="2 3" key="1">
    <citation type="submission" date="2009-04" db="EMBL/GenBank/DDBJ databases">
        <authorList>
            <person name="Qin X."/>
            <person name="Bachman B."/>
            <person name="Battles P."/>
            <person name="Bell A."/>
            <person name="Bess C."/>
            <person name="Bickham C."/>
            <person name="Chaboub L."/>
            <person name="Chen D."/>
            <person name="Coyle M."/>
            <person name="Deiros D.R."/>
            <person name="Dinh H."/>
            <person name="Forbes L."/>
            <person name="Fowler G."/>
            <person name="Francisco L."/>
            <person name="Fu Q."/>
            <person name="Gubbala S."/>
            <person name="Hale W."/>
            <person name="Han Y."/>
            <person name="Hemphill L."/>
            <person name="Highlander S.K."/>
            <person name="Hirani K."/>
            <person name="Hogues M."/>
            <person name="Jackson L."/>
            <person name="Jakkamsetti A."/>
            <person name="Javaid M."/>
            <person name="Jiang H."/>
            <person name="Korchina V."/>
            <person name="Kovar C."/>
            <person name="Lara F."/>
            <person name="Lee S."/>
            <person name="Mata R."/>
            <person name="Mathew T."/>
            <person name="Moen C."/>
            <person name="Morales K."/>
            <person name="Munidasa M."/>
            <person name="Nazareth L."/>
            <person name="Ngo R."/>
            <person name="Nguyen L."/>
            <person name="Okwuonu G."/>
            <person name="Ongeri F."/>
            <person name="Patil S."/>
            <person name="Petrosino J."/>
            <person name="Pham C."/>
            <person name="Pham P."/>
            <person name="Pu L.-L."/>
            <person name="Puazo M."/>
            <person name="Raj R."/>
            <person name="Reid J."/>
            <person name="Rouhana J."/>
            <person name="Saada N."/>
            <person name="Shang Y."/>
            <person name="Simmons D."/>
            <person name="Thornton R."/>
            <person name="Warren J."/>
            <person name="Weissenberger G."/>
            <person name="Zhang J."/>
            <person name="Zhang L."/>
            <person name="Zhou C."/>
            <person name="Zhu D."/>
            <person name="Muzny D."/>
            <person name="Worley K."/>
            <person name="Gibbs R."/>
        </authorList>
    </citation>
    <scope>NUCLEOTIDE SEQUENCE [LARGE SCALE GENOMIC DNA]</scope>
    <source>
        <strain evidence="2 3">ATCC 43531</strain>
    </source>
</reference>
<evidence type="ECO:0000313" key="2">
    <source>
        <dbReference type="EMBL" id="EEQ48564.1"/>
    </source>
</evidence>
<evidence type="ECO:0000259" key="1">
    <source>
        <dbReference type="SMART" id="SM00471"/>
    </source>
</evidence>
<dbReference type="InterPro" id="IPR006674">
    <property type="entry name" value="HD_domain"/>
</dbReference>
<keyword evidence="3" id="KW-1185">Reference proteome</keyword>
<dbReference type="InterPro" id="IPR003607">
    <property type="entry name" value="HD/PDEase_dom"/>
</dbReference>
<dbReference type="STRING" id="638302.HMPREF0908_1044"/>
<feature type="domain" description="HD/PDEase" evidence="1">
    <location>
        <begin position="19"/>
        <end position="150"/>
    </location>
</feature>
<dbReference type="eggNOG" id="COG2206">
    <property type="taxonomic scope" value="Bacteria"/>
</dbReference>
<sequence length="198" mass="22471">MKISRRDALCHLDQARTLNNGGWIFHSLAVGTAAERIAVHIEELDAERAFVLGALHDIGRRFGEMGMNHVILGYRFLLAEGDAEAAEICLTHSFPVQDITGVNGGWDLSDEDYAFLDHFLQKRTYTLYDQLIQLCDAMATHEGIVAIERRMMDIMLRYGVDHTSMPRWRKLFAMKAEFERRMGRSVESVLGLCTVVPL</sequence>